<proteinExistence type="predicted"/>
<dbReference type="NCBIfam" id="TIGR02973">
    <property type="entry name" value="nitrate_rd_NapE"/>
    <property type="match status" value="1"/>
</dbReference>
<reference evidence="3" key="1">
    <citation type="journal article" date="2019" name="Int. J. Syst. Evol. Microbiol.">
        <title>The Global Catalogue of Microorganisms (GCM) 10K type strain sequencing project: providing services to taxonomists for standard genome sequencing and annotation.</title>
        <authorList>
            <consortium name="The Broad Institute Genomics Platform"/>
            <consortium name="The Broad Institute Genome Sequencing Center for Infectious Disease"/>
            <person name="Wu L."/>
            <person name="Ma J."/>
        </authorList>
    </citation>
    <scope>NUCLEOTIDE SEQUENCE [LARGE SCALE GENOMIC DNA]</scope>
    <source>
        <strain evidence="3">CGMCC 1.16326</strain>
    </source>
</reference>
<organism evidence="2 3">
    <name type="scientific">Bosea vestrisii</name>
    <dbReference type="NCBI Taxonomy" id="151416"/>
    <lineage>
        <taxon>Bacteria</taxon>
        <taxon>Pseudomonadati</taxon>
        <taxon>Pseudomonadota</taxon>
        <taxon>Alphaproteobacteria</taxon>
        <taxon>Hyphomicrobiales</taxon>
        <taxon>Boseaceae</taxon>
        <taxon>Bosea</taxon>
    </lineage>
</organism>
<name>A0ABW0HB86_9HYPH</name>
<comment type="caution">
    <text evidence="2">The sequence shown here is derived from an EMBL/GenBank/DDBJ whole genome shotgun (WGS) entry which is preliminary data.</text>
</comment>
<keyword evidence="1" id="KW-1133">Transmembrane helix</keyword>
<dbReference type="Proteomes" id="UP001596104">
    <property type="component" value="Unassembled WGS sequence"/>
</dbReference>
<evidence type="ECO:0000313" key="2">
    <source>
        <dbReference type="EMBL" id="MFC5393905.1"/>
    </source>
</evidence>
<keyword evidence="3" id="KW-1185">Reference proteome</keyword>
<dbReference type="RefSeq" id="WP_152017474.1">
    <property type="nucleotide sequence ID" value="NZ_JBHSLV010000024.1"/>
</dbReference>
<dbReference type="InterPro" id="IPR004448">
    <property type="entry name" value="Nitrate_reductase_NapE"/>
</dbReference>
<gene>
    <name evidence="2" type="primary">napE</name>
    <name evidence="2" type="ORF">ACFPPC_14760</name>
</gene>
<keyword evidence="1" id="KW-0812">Transmembrane</keyword>
<feature type="transmembrane region" description="Helical" evidence="1">
    <location>
        <begin position="22"/>
        <end position="50"/>
    </location>
</feature>
<accession>A0ABW0HB86</accession>
<dbReference type="EMBL" id="JBHSLV010000024">
    <property type="protein sequence ID" value="MFC5393905.1"/>
    <property type="molecule type" value="Genomic_DNA"/>
</dbReference>
<dbReference type="Pfam" id="PF06796">
    <property type="entry name" value="NapE"/>
    <property type="match status" value="1"/>
</dbReference>
<evidence type="ECO:0000313" key="3">
    <source>
        <dbReference type="Proteomes" id="UP001596104"/>
    </source>
</evidence>
<evidence type="ECO:0000256" key="1">
    <source>
        <dbReference type="SAM" id="Phobius"/>
    </source>
</evidence>
<protein>
    <submittedName>
        <fullName evidence="2">Periplasmic nitrate reductase, NapE protein</fullName>
    </submittedName>
</protein>
<sequence>METATVRGPDPAPDKPTRRAEILAFLILAVLIWPIVAVGIVGGYGFLIWMSQIVLGPPGPPGSPH</sequence>
<dbReference type="InterPro" id="IPR010649">
    <property type="entry name" value="NapE_TorE"/>
</dbReference>
<keyword evidence="1" id="KW-0472">Membrane</keyword>